<gene>
    <name evidence="4" type="ORF">C3B54_1150</name>
</gene>
<dbReference type="GO" id="GO:0004222">
    <property type="term" value="F:metalloendopeptidase activity"/>
    <property type="evidence" value="ECO:0007669"/>
    <property type="project" value="TreeGrafter"/>
</dbReference>
<keyword evidence="5" id="KW-1185">Reference proteome</keyword>
<dbReference type="InterPro" id="IPR016047">
    <property type="entry name" value="M23ase_b-sheet_dom"/>
</dbReference>
<dbReference type="PANTHER" id="PTHR21666:SF270">
    <property type="entry name" value="MUREIN HYDROLASE ACTIVATOR ENVC"/>
    <property type="match status" value="1"/>
</dbReference>
<keyword evidence="2" id="KW-1133">Transmembrane helix</keyword>
<dbReference type="KEGG" id="psai:C3B54_1150"/>
<dbReference type="AlphaFoldDB" id="A0A2L2BN19"/>
<evidence type="ECO:0000256" key="2">
    <source>
        <dbReference type="SAM" id="Phobius"/>
    </source>
</evidence>
<name>A0A2L2BN19_9MICO</name>
<keyword evidence="2" id="KW-0812">Transmembrane</keyword>
<keyword evidence="2" id="KW-0472">Membrane</keyword>
<evidence type="ECO:0000256" key="1">
    <source>
        <dbReference type="SAM" id="Coils"/>
    </source>
</evidence>
<sequence>MRSLRDSVISLPIITSVVAALVLSVTIVWHEQAFAKEYPSWQDVLEARENEEKTQEKIEELQGLIEELATEYQAAEEEAARLGQIFVEAQQDLDDAIYTQEQLQAEANAAAETAEESRMQAGQFVAELARVGGGDLQATIFVNADEADGLLRRLGYASKIAEQTDGIYSKALADQNTAQSLTDQAEVASDIREELQVEAEATFEVANAAAMRAAQALDEQLEASATLEAQLAVLIEEREATEEDYQAGVIARQLSEVRGMIDPGQISGAGWARPTGGYISSHFGNRIHPIYGTTRFHAGIDLAHPCGQPVYAAREGTVSYAGWLGTGGNFIRLNHGNGVTTGYMHLQSGSMYVNFGERVQTGQLIARVGTTGGSTGCHLHFETRRDWDPVDPYYFMGDRGVRLG</sequence>
<keyword evidence="1" id="KW-0175">Coiled coil</keyword>
<dbReference type="Proteomes" id="UP000243077">
    <property type="component" value="Chromosome"/>
</dbReference>
<dbReference type="Pfam" id="PF01551">
    <property type="entry name" value="Peptidase_M23"/>
    <property type="match status" value="1"/>
</dbReference>
<dbReference type="SUPFAM" id="SSF51261">
    <property type="entry name" value="Duplicated hybrid motif"/>
    <property type="match status" value="1"/>
</dbReference>
<evidence type="ECO:0000313" key="4">
    <source>
        <dbReference type="EMBL" id="AVG23060.1"/>
    </source>
</evidence>
<feature type="domain" description="M23ase beta-sheet core" evidence="3">
    <location>
        <begin position="295"/>
        <end position="392"/>
    </location>
</feature>
<evidence type="ECO:0000259" key="3">
    <source>
        <dbReference type="Pfam" id="PF01551"/>
    </source>
</evidence>
<reference evidence="4 5" key="1">
    <citation type="submission" date="2018-02" db="EMBL/GenBank/DDBJ databases">
        <title>Complete genome of the streamlined marine actinobacterium Pontimonas salivibrio CL-TW6 adapted to coastal planktonic lifestype.</title>
        <authorList>
            <person name="Cho B.C."/>
            <person name="Hardies S.C."/>
            <person name="Jang G.I."/>
            <person name="Hwang C.Y."/>
        </authorList>
    </citation>
    <scope>NUCLEOTIDE SEQUENCE [LARGE SCALE GENOMIC DNA]</scope>
    <source>
        <strain evidence="4 5">CL-TW6</strain>
    </source>
</reference>
<dbReference type="RefSeq" id="WP_104912723.1">
    <property type="nucleotide sequence ID" value="NZ_CP026923.1"/>
</dbReference>
<dbReference type="InterPro" id="IPR050570">
    <property type="entry name" value="Cell_wall_metabolism_enzyme"/>
</dbReference>
<evidence type="ECO:0000313" key="5">
    <source>
        <dbReference type="Proteomes" id="UP000243077"/>
    </source>
</evidence>
<dbReference type="CDD" id="cd12797">
    <property type="entry name" value="M23_peptidase"/>
    <property type="match status" value="1"/>
</dbReference>
<accession>A0A2L2BN19</accession>
<dbReference type="EMBL" id="CP026923">
    <property type="protein sequence ID" value="AVG23060.1"/>
    <property type="molecule type" value="Genomic_DNA"/>
</dbReference>
<dbReference type="Gene3D" id="2.70.70.10">
    <property type="entry name" value="Glucose Permease (Domain IIA)"/>
    <property type="match status" value="1"/>
</dbReference>
<protein>
    <submittedName>
        <fullName evidence="4">Secreted cell wall peptidase and hydrolase activator</fullName>
    </submittedName>
</protein>
<feature type="coiled-coil region" evidence="1">
    <location>
        <begin position="44"/>
        <end position="120"/>
    </location>
</feature>
<dbReference type="PANTHER" id="PTHR21666">
    <property type="entry name" value="PEPTIDASE-RELATED"/>
    <property type="match status" value="1"/>
</dbReference>
<keyword evidence="4" id="KW-0378">Hydrolase</keyword>
<feature type="transmembrane region" description="Helical" evidence="2">
    <location>
        <begin position="7"/>
        <end position="29"/>
    </location>
</feature>
<feature type="coiled-coil region" evidence="1">
    <location>
        <begin position="178"/>
        <end position="244"/>
    </location>
</feature>
<proteinExistence type="predicted"/>
<organism evidence="4 5">
    <name type="scientific">Pontimonas salivibrio</name>
    <dbReference type="NCBI Taxonomy" id="1159327"/>
    <lineage>
        <taxon>Bacteria</taxon>
        <taxon>Bacillati</taxon>
        <taxon>Actinomycetota</taxon>
        <taxon>Actinomycetes</taxon>
        <taxon>Micrococcales</taxon>
        <taxon>Microbacteriaceae</taxon>
        <taxon>Pontimonas</taxon>
    </lineage>
</organism>
<dbReference type="OrthoDB" id="1099523at2"/>
<dbReference type="InterPro" id="IPR011055">
    <property type="entry name" value="Dup_hybrid_motif"/>
</dbReference>